<evidence type="ECO:0000259" key="1">
    <source>
        <dbReference type="Pfam" id="PF06985"/>
    </source>
</evidence>
<dbReference type="PANTHER" id="PTHR24148">
    <property type="entry name" value="ANKYRIN REPEAT DOMAIN-CONTAINING PROTEIN 39 HOMOLOG-RELATED"/>
    <property type="match status" value="1"/>
</dbReference>
<sequence>MEEELPKQIPEVEDSVKFKYSDCQIRPRTEIRIFNLLPPINSNPDALHCTLSVVKLEDKPSYEALSYVWGPPVFPERLYLPSGYLSITTSLAAALRQFRYLDRQRQLWVDAVCINQQNDIEKGYQSNEDIWFEANYDGNVESVYFDFALKALESIDPEKVLQEALRMYDSTGHLRQGIGSLLVRTGDIVAIFDGFRMPFVLRPVLPDQPSRPPVYSPNKERVFVPYEQWELLGECFLHRFMDNKVAEPQWREKSEVFWIT</sequence>
<feature type="domain" description="Heterokaryon incompatibility" evidence="1">
    <location>
        <begin position="62"/>
        <end position="127"/>
    </location>
</feature>
<dbReference type="OrthoDB" id="2157530at2759"/>
<dbReference type="PANTHER" id="PTHR24148:SF82">
    <property type="entry name" value="HETEROKARYON INCOMPATIBILITY DOMAIN-CONTAINING PROTEIN"/>
    <property type="match status" value="1"/>
</dbReference>
<dbReference type="Pfam" id="PF06985">
    <property type="entry name" value="HET"/>
    <property type="match status" value="1"/>
</dbReference>
<evidence type="ECO:0000313" key="3">
    <source>
        <dbReference type="Proteomes" id="UP000297527"/>
    </source>
</evidence>
<dbReference type="InterPro" id="IPR052895">
    <property type="entry name" value="HetReg/Transcr_Mod"/>
</dbReference>
<proteinExistence type="predicted"/>
<name>A0A4Z1HVP5_9HELO</name>
<dbReference type="InterPro" id="IPR010730">
    <property type="entry name" value="HET"/>
</dbReference>
<reference evidence="2 3" key="1">
    <citation type="submission" date="2017-12" db="EMBL/GenBank/DDBJ databases">
        <title>Comparative genomics of Botrytis spp.</title>
        <authorList>
            <person name="Valero-Jimenez C.A."/>
            <person name="Tapia P."/>
            <person name="Veloso J."/>
            <person name="Silva-Moreno E."/>
            <person name="Staats M."/>
            <person name="Valdes J.H."/>
            <person name="Van Kan J.A.L."/>
        </authorList>
    </citation>
    <scope>NUCLEOTIDE SEQUENCE [LARGE SCALE GENOMIC DNA]</scope>
    <source>
        <strain evidence="2 3">MUCL11595</strain>
    </source>
</reference>
<keyword evidence="3" id="KW-1185">Reference proteome</keyword>
<organism evidence="2 3">
    <name type="scientific">Botryotinia convoluta</name>
    <dbReference type="NCBI Taxonomy" id="54673"/>
    <lineage>
        <taxon>Eukaryota</taxon>
        <taxon>Fungi</taxon>
        <taxon>Dikarya</taxon>
        <taxon>Ascomycota</taxon>
        <taxon>Pezizomycotina</taxon>
        <taxon>Leotiomycetes</taxon>
        <taxon>Helotiales</taxon>
        <taxon>Sclerotiniaceae</taxon>
        <taxon>Botryotinia</taxon>
    </lineage>
</organism>
<protein>
    <recommendedName>
        <fullName evidence="1">Heterokaryon incompatibility domain-containing protein</fullName>
    </recommendedName>
</protein>
<dbReference type="EMBL" id="PQXN01000167">
    <property type="protein sequence ID" value="TGO51152.1"/>
    <property type="molecule type" value="Genomic_DNA"/>
</dbReference>
<dbReference type="Proteomes" id="UP000297527">
    <property type="component" value="Unassembled WGS sequence"/>
</dbReference>
<accession>A0A4Z1HVP5</accession>
<evidence type="ECO:0000313" key="2">
    <source>
        <dbReference type="EMBL" id="TGO51152.1"/>
    </source>
</evidence>
<dbReference type="AlphaFoldDB" id="A0A4Z1HVP5"/>
<comment type="caution">
    <text evidence="2">The sequence shown here is derived from an EMBL/GenBank/DDBJ whole genome shotgun (WGS) entry which is preliminary data.</text>
</comment>
<gene>
    <name evidence="2" type="ORF">BCON_0167g00040</name>
</gene>